<evidence type="ECO:0000256" key="1">
    <source>
        <dbReference type="ARBA" id="ARBA00023015"/>
    </source>
</evidence>
<dbReference type="PROSITE" id="PS50932">
    <property type="entry name" value="HTH_LACI_2"/>
    <property type="match status" value="1"/>
</dbReference>
<dbReference type="CDD" id="cd06267">
    <property type="entry name" value="PBP1_LacI_sugar_binding-like"/>
    <property type="match status" value="1"/>
</dbReference>
<gene>
    <name evidence="6" type="ORF">CLV30_10310</name>
</gene>
<keyword evidence="2" id="KW-0238">DNA-binding</keyword>
<dbReference type="EMBL" id="PYGE01000003">
    <property type="protein sequence ID" value="PSL05859.1"/>
    <property type="molecule type" value="Genomic_DNA"/>
</dbReference>
<evidence type="ECO:0000256" key="3">
    <source>
        <dbReference type="ARBA" id="ARBA00023163"/>
    </source>
</evidence>
<dbReference type="AlphaFoldDB" id="A0A2P8E8R1"/>
<evidence type="ECO:0000256" key="2">
    <source>
        <dbReference type="ARBA" id="ARBA00023125"/>
    </source>
</evidence>
<dbReference type="Proteomes" id="UP000243528">
    <property type="component" value="Unassembled WGS sequence"/>
</dbReference>
<dbReference type="OrthoDB" id="37081at2"/>
<feature type="region of interest" description="Disordered" evidence="4">
    <location>
        <begin position="330"/>
        <end position="349"/>
    </location>
</feature>
<dbReference type="InterPro" id="IPR000843">
    <property type="entry name" value="HTH_LacI"/>
</dbReference>
<reference evidence="6 7" key="1">
    <citation type="submission" date="2018-03" db="EMBL/GenBank/DDBJ databases">
        <title>Genomic Encyclopedia of Archaeal and Bacterial Type Strains, Phase II (KMG-II): from individual species to whole genera.</title>
        <authorList>
            <person name="Goeker M."/>
        </authorList>
    </citation>
    <scope>NUCLEOTIDE SEQUENCE [LARGE SCALE GENOMIC DNA]</scope>
    <source>
        <strain evidence="6 7">DSM 45211</strain>
    </source>
</reference>
<dbReference type="Pfam" id="PF00356">
    <property type="entry name" value="LacI"/>
    <property type="match status" value="1"/>
</dbReference>
<sequence>MVNRNDVAHRAGVSVAVVSYVLNDGPRPVSDTSRQKVLRAIEELDYRPNRVASALRSRRTWSIGLVVPDNSNPFFAQLAHAIEDDAFSRGYSLLLGNASGDRAREQNYLETFQDRRVDGLIVVSNRPSAELARNYDAAVPLVVVSDHSVAGLPSVSTVKADNSGGARNATEHLVRHGHRRIACLLGPRDSAPAIERHAGWKQALGDAGLDAAADLVRWTTFTRSAGHLSAVDLLSGANPPSAVFAATDHQAFGVLRAAADLGLRVPDDVAVIGFDGIAEADYSVPRLATVKQPVTDIAARAVELLLRDRRDTVGVHEVFPLTLLARGSCGCPDPRSTSSGQTVAATAVG</sequence>
<keyword evidence="7" id="KW-1185">Reference proteome</keyword>
<dbReference type="PANTHER" id="PTHR30146:SF109">
    <property type="entry name" value="HTH-TYPE TRANSCRIPTIONAL REGULATOR GALS"/>
    <property type="match status" value="1"/>
</dbReference>
<dbReference type="InterPro" id="IPR010982">
    <property type="entry name" value="Lambda_DNA-bd_dom_sf"/>
</dbReference>
<dbReference type="InterPro" id="IPR046335">
    <property type="entry name" value="LacI/GalR-like_sensor"/>
</dbReference>
<dbReference type="SUPFAM" id="SSF47413">
    <property type="entry name" value="lambda repressor-like DNA-binding domains"/>
    <property type="match status" value="1"/>
</dbReference>
<dbReference type="SMART" id="SM00354">
    <property type="entry name" value="HTH_LACI"/>
    <property type="match status" value="1"/>
</dbReference>
<evidence type="ECO:0000256" key="4">
    <source>
        <dbReference type="SAM" id="MobiDB-lite"/>
    </source>
</evidence>
<proteinExistence type="predicted"/>
<organism evidence="6 7">
    <name type="scientific">Haloactinopolyspora alba</name>
    <dbReference type="NCBI Taxonomy" id="648780"/>
    <lineage>
        <taxon>Bacteria</taxon>
        <taxon>Bacillati</taxon>
        <taxon>Actinomycetota</taxon>
        <taxon>Actinomycetes</taxon>
        <taxon>Jiangellales</taxon>
        <taxon>Jiangellaceae</taxon>
        <taxon>Haloactinopolyspora</taxon>
    </lineage>
</organism>
<evidence type="ECO:0000313" key="6">
    <source>
        <dbReference type="EMBL" id="PSL05859.1"/>
    </source>
</evidence>
<name>A0A2P8E8R1_9ACTN</name>
<dbReference type="CDD" id="cd01392">
    <property type="entry name" value="HTH_LacI"/>
    <property type="match status" value="1"/>
</dbReference>
<protein>
    <submittedName>
        <fullName evidence="6">LacI family transcriptional regulator</fullName>
    </submittedName>
</protein>
<evidence type="ECO:0000259" key="5">
    <source>
        <dbReference type="PROSITE" id="PS50932"/>
    </source>
</evidence>
<keyword evidence="1" id="KW-0805">Transcription regulation</keyword>
<dbReference type="RefSeq" id="WP_106536104.1">
    <property type="nucleotide sequence ID" value="NZ_ML142901.1"/>
</dbReference>
<dbReference type="GO" id="GO:0000976">
    <property type="term" value="F:transcription cis-regulatory region binding"/>
    <property type="evidence" value="ECO:0007669"/>
    <property type="project" value="TreeGrafter"/>
</dbReference>
<dbReference type="PANTHER" id="PTHR30146">
    <property type="entry name" value="LACI-RELATED TRANSCRIPTIONAL REPRESSOR"/>
    <property type="match status" value="1"/>
</dbReference>
<dbReference type="GO" id="GO:0003700">
    <property type="term" value="F:DNA-binding transcription factor activity"/>
    <property type="evidence" value="ECO:0007669"/>
    <property type="project" value="TreeGrafter"/>
</dbReference>
<dbReference type="Gene3D" id="1.10.260.40">
    <property type="entry name" value="lambda repressor-like DNA-binding domains"/>
    <property type="match status" value="1"/>
</dbReference>
<feature type="compositionally biased region" description="Polar residues" evidence="4">
    <location>
        <begin position="335"/>
        <end position="349"/>
    </location>
</feature>
<dbReference type="Gene3D" id="3.40.50.2300">
    <property type="match status" value="2"/>
</dbReference>
<comment type="caution">
    <text evidence="6">The sequence shown here is derived from an EMBL/GenBank/DDBJ whole genome shotgun (WGS) entry which is preliminary data.</text>
</comment>
<dbReference type="Pfam" id="PF13377">
    <property type="entry name" value="Peripla_BP_3"/>
    <property type="match status" value="1"/>
</dbReference>
<keyword evidence="3" id="KW-0804">Transcription</keyword>
<evidence type="ECO:0000313" key="7">
    <source>
        <dbReference type="Proteomes" id="UP000243528"/>
    </source>
</evidence>
<dbReference type="SUPFAM" id="SSF53822">
    <property type="entry name" value="Periplasmic binding protein-like I"/>
    <property type="match status" value="1"/>
</dbReference>
<dbReference type="InterPro" id="IPR028082">
    <property type="entry name" value="Peripla_BP_I"/>
</dbReference>
<feature type="domain" description="HTH lacI-type" evidence="5">
    <location>
        <begin position="2"/>
        <end position="57"/>
    </location>
</feature>
<accession>A0A2P8E8R1</accession>